<evidence type="ECO:0000313" key="2">
    <source>
        <dbReference type="EMBL" id="ASF42698.1"/>
    </source>
</evidence>
<accession>A0A1Z4BN63</accession>
<dbReference type="RefSeq" id="WP_088593812.1">
    <property type="nucleotide sequence ID" value="NZ_CP022022.1"/>
</dbReference>
<evidence type="ECO:0000313" key="3">
    <source>
        <dbReference type="Proteomes" id="UP000197007"/>
    </source>
</evidence>
<dbReference type="EMBL" id="CP022022">
    <property type="protein sequence ID" value="ASF42698.1"/>
    <property type="molecule type" value="Genomic_DNA"/>
</dbReference>
<name>A0A1Z4BN63_9FLAO</name>
<dbReference type="SUPFAM" id="SSF88723">
    <property type="entry name" value="PIN domain-like"/>
    <property type="match status" value="1"/>
</dbReference>
<dbReference type="Proteomes" id="UP000197007">
    <property type="component" value="Chromosome"/>
</dbReference>
<dbReference type="AlphaFoldDB" id="A0A1Z4BN63"/>
<reference evidence="3" key="1">
    <citation type="submission" date="2017-06" db="EMBL/GenBank/DDBJ databases">
        <title>Complete genome sequence of Capnocytophaga sp. KCOM 1579 (=ChDC OS43) isolated from a human refractory periapical abscess lesion.</title>
        <authorList>
            <person name="Kook J.-K."/>
            <person name="Park S.-N."/>
            <person name="Lim Y.K."/>
            <person name="Roh H."/>
        </authorList>
    </citation>
    <scope>NUCLEOTIDE SEQUENCE [LARGE SCALE GENOMIC DNA]</scope>
    <source>
        <strain evidence="3">ChDC OS43</strain>
    </source>
</reference>
<keyword evidence="3" id="KW-1185">Reference proteome</keyword>
<dbReference type="InterPro" id="IPR029060">
    <property type="entry name" value="PIN-like_dom_sf"/>
</dbReference>
<dbReference type="Pfam" id="PF10130">
    <property type="entry name" value="PIN_2"/>
    <property type="match status" value="1"/>
</dbReference>
<gene>
    <name evidence="2" type="ORF">CBG49_06215</name>
</gene>
<proteinExistence type="predicted"/>
<dbReference type="InterPro" id="IPR002716">
    <property type="entry name" value="PIN_dom"/>
</dbReference>
<organism evidence="2 3">
    <name type="scientific">Capnocytophaga endodontalis</name>
    <dbReference type="NCBI Taxonomy" id="2708117"/>
    <lineage>
        <taxon>Bacteria</taxon>
        <taxon>Pseudomonadati</taxon>
        <taxon>Bacteroidota</taxon>
        <taxon>Flavobacteriia</taxon>
        <taxon>Flavobacteriales</taxon>
        <taxon>Flavobacteriaceae</taxon>
        <taxon>Capnocytophaga</taxon>
    </lineage>
</organism>
<sequence length="147" mass="17177">MIVIADSNIFYSALIAPNGEIANILRDKNMQFIAPDFIIDEVKEHLDIIEASRKKDKTKKKILADLNYLLEKITIISLDKIDKEYLQEAFTIVKDIDEDDYPFIALHLQIKHKIWSRDQVLINGLTAKGYGHFFITTEQMKKYLYKK</sequence>
<feature type="domain" description="PIN" evidence="1">
    <location>
        <begin position="5"/>
        <end position="143"/>
    </location>
</feature>
<protein>
    <submittedName>
        <fullName evidence="2">PIN domain nuclease</fullName>
    </submittedName>
</protein>
<dbReference type="KEGG" id="capn:CBG49_06215"/>
<evidence type="ECO:0000259" key="1">
    <source>
        <dbReference type="Pfam" id="PF10130"/>
    </source>
</evidence>